<keyword evidence="1" id="KW-0812">Transmembrane</keyword>
<gene>
    <name evidence="2" type="ORF">H0G86_004557</name>
</gene>
<evidence type="ECO:0000256" key="1">
    <source>
        <dbReference type="SAM" id="Phobius"/>
    </source>
</evidence>
<name>A0A8G0PI18_9HYPO</name>
<reference evidence="2 3" key="1">
    <citation type="journal article" date="2021" name="BMC Genomics">
        <title>Telomere-to-telomere genome assembly of asparaginase-producing Trichoderma simmonsii.</title>
        <authorList>
            <person name="Chung D."/>
            <person name="Kwon Y.M."/>
            <person name="Yang Y."/>
        </authorList>
    </citation>
    <scope>NUCLEOTIDE SEQUENCE [LARGE SCALE GENOMIC DNA]</scope>
    <source>
        <strain evidence="2 3">GH-Sj1</strain>
    </source>
</reference>
<dbReference type="EMBL" id="CP075865">
    <property type="protein sequence ID" value="QYS97323.1"/>
    <property type="molecule type" value="Genomic_DNA"/>
</dbReference>
<feature type="transmembrane region" description="Helical" evidence="1">
    <location>
        <begin position="81"/>
        <end position="101"/>
    </location>
</feature>
<organism evidence="2 3">
    <name type="scientific">Trichoderma simmonsii</name>
    <dbReference type="NCBI Taxonomy" id="1491479"/>
    <lineage>
        <taxon>Eukaryota</taxon>
        <taxon>Fungi</taxon>
        <taxon>Dikarya</taxon>
        <taxon>Ascomycota</taxon>
        <taxon>Pezizomycotina</taxon>
        <taxon>Sordariomycetes</taxon>
        <taxon>Hypocreomycetidae</taxon>
        <taxon>Hypocreales</taxon>
        <taxon>Hypocreaceae</taxon>
        <taxon>Trichoderma</taxon>
    </lineage>
</organism>
<keyword evidence="3" id="KW-1185">Reference proteome</keyword>
<protein>
    <submittedName>
        <fullName evidence="2">Uncharacterized protein</fullName>
    </submittedName>
</protein>
<accession>A0A8G0PI18</accession>
<keyword evidence="1" id="KW-1133">Transmembrane helix</keyword>
<dbReference type="AlphaFoldDB" id="A0A8G0PI18"/>
<proteinExistence type="predicted"/>
<evidence type="ECO:0000313" key="3">
    <source>
        <dbReference type="Proteomes" id="UP000826661"/>
    </source>
</evidence>
<sequence length="143" mass="16506">MPNYPDDKVPFFPSSRPRGWFMLVSQKLLGLVVGTGSRLKVSRFPSPLRPRVIPDKPFFAHTFCSVAAFCSYRDFFVLLRLFWCCVFVVAFTTSPLELIAIDYTELFKRLFFTFPENSNRAQLSKAQTDLTLEIVYPIHGQKL</sequence>
<dbReference type="Proteomes" id="UP000826661">
    <property type="component" value="Chromosome II"/>
</dbReference>
<evidence type="ECO:0000313" key="2">
    <source>
        <dbReference type="EMBL" id="QYS97323.1"/>
    </source>
</evidence>
<keyword evidence="1" id="KW-0472">Membrane</keyword>